<comment type="caution">
    <text evidence="2">The sequence shown here is derived from an EMBL/GenBank/DDBJ whole genome shotgun (WGS) entry which is preliminary data.</text>
</comment>
<evidence type="ECO:0000313" key="3">
    <source>
        <dbReference type="Proteomes" id="UP001521150"/>
    </source>
</evidence>
<dbReference type="RefSeq" id="WP_233730623.1">
    <property type="nucleotide sequence ID" value="NZ_JAJVCN010000003.1"/>
</dbReference>
<feature type="region of interest" description="Disordered" evidence="1">
    <location>
        <begin position="232"/>
        <end position="257"/>
    </location>
</feature>
<feature type="compositionally biased region" description="Polar residues" evidence="1">
    <location>
        <begin position="243"/>
        <end position="255"/>
    </location>
</feature>
<feature type="compositionally biased region" description="Low complexity" evidence="1">
    <location>
        <begin position="104"/>
        <end position="115"/>
    </location>
</feature>
<dbReference type="EMBL" id="JAJVCN010000003">
    <property type="protein sequence ID" value="MCE7009181.1"/>
    <property type="molecule type" value="Genomic_DNA"/>
</dbReference>
<evidence type="ECO:0008006" key="4">
    <source>
        <dbReference type="Google" id="ProtNLM"/>
    </source>
</evidence>
<keyword evidence="3" id="KW-1185">Reference proteome</keyword>
<evidence type="ECO:0000313" key="2">
    <source>
        <dbReference type="EMBL" id="MCE7009181.1"/>
    </source>
</evidence>
<organism evidence="2 3">
    <name type="scientific">Kibdelosporangium philippinense</name>
    <dbReference type="NCBI Taxonomy" id="211113"/>
    <lineage>
        <taxon>Bacteria</taxon>
        <taxon>Bacillati</taxon>
        <taxon>Actinomycetota</taxon>
        <taxon>Actinomycetes</taxon>
        <taxon>Pseudonocardiales</taxon>
        <taxon>Pseudonocardiaceae</taxon>
        <taxon>Kibdelosporangium</taxon>
    </lineage>
</organism>
<dbReference type="Proteomes" id="UP001521150">
    <property type="component" value="Unassembled WGS sequence"/>
</dbReference>
<feature type="region of interest" description="Disordered" evidence="1">
    <location>
        <begin position="92"/>
        <end position="149"/>
    </location>
</feature>
<proteinExistence type="predicted"/>
<evidence type="ECO:0000256" key="1">
    <source>
        <dbReference type="SAM" id="MobiDB-lite"/>
    </source>
</evidence>
<accession>A0ABS8ZN37</accession>
<reference evidence="2 3" key="1">
    <citation type="submission" date="2021-12" db="EMBL/GenBank/DDBJ databases">
        <title>Genome sequence of Kibdelosporangium philippinense ATCC 49844.</title>
        <authorList>
            <person name="Fedorov E.A."/>
            <person name="Omeragic M."/>
            <person name="Shalygina K.F."/>
            <person name="Maclea K.S."/>
        </authorList>
    </citation>
    <scope>NUCLEOTIDE SEQUENCE [LARGE SCALE GENOMIC DNA]</scope>
    <source>
        <strain evidence="2 3">ATCC 49844</strain>
    </source>
</reference>
<gene>
    <name evidence="2" type="ORF">LWC34_41165</name>
</gene>
<name>A0ABS8ZN37_9PSEU</name>
<sequence length="409" mass="44562">MNDLELDEALAEFRDDVPDMTEDAFLIGRLRLQAAAEPAPEPLPEPNPLVVVRVETFGTSRRRSPPRRLTPWLTVAAAAAVLAVGTTLVVNTGDKRPATPVDEPSLATTLSSSPPVVQPVLPPTTSFPSPPRRPAAAKGGPKSHTGAPLPAPTVVYNAAGNLAVNATDVPLTPGQYLYMERREWMRPIVSSENDNREELEKALGNGGFWHEWVPADRSGTWQLTRDMLIGYGNQPLPEEQRPRSQISGLSRSEGTFQAPKGDYGLHLGASDWRSPTSDFIAGLPRDPKALYQKLVKDSTGNYDPTAEALSMAGELLSRPIPADIRAALFKALGYHPWLKIDWAAKTRDGRAAVALQIDNRFIDHLIEVLIDPATGQAISTRETQLYHPRKVDDETTTKWSVVNSLGATS</sequence>
<protein>
    <recommendedName>
        <fullName evidence="4">CU044_5270 family protein</fullName>
    </recommendedName>
</protein>